<keyword evidence="2" id="KW-1185">Reference proteome</keyword>
<evidence type="ECO:0000313" key="1">
    <source>
        <dbReference type="EMBL" id="KAK7025751.1"/>
    </source>
</evidence>
<sequence>MPEYDIANALEHEVSKALCSEAKITKSWPEASSPIHTTLTADRGDYQESQEPLPNLRFYENEWDIARVPNDADWAYLARHQLESGPVHVAVRGKNLAFTAGFHTLVCHLGLEATIIPMTVTDYRSLTAPWNCVPGANEDPDKAKLMRSFNLPAKFHESGARSMEKLTVNVFAAIVTRNTAIVFTDFSRLLRLHLWNIRLWSAFPGGPDWVRELPEALAYLDGWRKKVLDAGTRKKKTSNQIKSNQIGKHLANDFLYEVAIHPDTPSFALCSNETFLNPFAFNTTSHRNFISSYVPVYRRTSVRVPRDLYNLYLNDGLFDPDHIIGNPYNKAFVPLKNQWKEMPVRFFVVSNTNRYHIIKARVPAGWPDCPEESLLVDVSNAGFSTTLGPASFREQVINKLDLEQAKGLAPPTGLPGRPQKSHTKSRLVALEAETRVRRLVAVSVEKENVGMLGSEISEDGSRRSKRLRVL</sequence>
<name>A0AAW0BHL9_9AGAR</name>
<dbReference type="EMBL" id="JAWWNJ010000033">
    <property type="protein sequence ID" value="KAK7025751.1"/>
    <property type="molecule type" value="Genomic_DNA"/>
</dbReference>
<dbReference type="Proteomes" id="UP001362999">
    <property type="component" value="Unassembled WGS sequence"/>
</dbReference>
<proteinExistence type="predicted"/>
<protein>
    <submittedName>
        <fullName evidence="1">Uncharacterized protein</fullName>
    </submittedName>
</protein>
<gene>
    <name evidence="1" type="ORF">R3P38DRAFT_3316400</name>
</gene>
<reference evidence="1 2" key="1">
    <citation type="journal article" date="2024" name="J Genomics">
        <title>Draft genome sequencing and assembly of Favolaschia claudopus CIRM-BRFM 2984 isolated from oak limbs.</title>
        <authorList>
            <person name="Navarro D."/>
            <person name="Drula E."/>
            <person name="Chaduli D."/>
            <person name="Cazenave R."/>
            <person name="Ahrendt S."/>
            <person name="Wang J."/>
            <person name="Lipzen A."/>
            <person name="Daum C."/>
            <person name="Barry K."/>
            <person name="Grigoriev I.V."/>
            <person name="Favel A."/>
            <person name="Rosso M.N."/>
            <person name="Martin F."/>
        </authorList>
    </citation>
    <scope>NUCLEOTIDE SEQUENCE [LARGE SCALE GENOMIC DNA]</scope>
    <source>
        <strain evidence="1 2">CIRM-BRFM 2984</strain>
    </source>
</reference>
<evidence type="ECO:0000313" key="2">
    <source>
        <dbReference type="Proteomes" id="UP001362999"/>
    </source>
</evidence>
<dbReference type="AlphaFoldDB" id="A0AAW0BHL9"/>
<organism evidence="1 2">
    <name type="scientific">Favolaschia claudopus</name>
    <dbReference type="NCBI Taxonomy" id="2862362"/>
    <lineage>
        <taxon>Eukaryota</taxon>
        <taxon>Fungi</taxon>
        <taxon>Dikarya</taxon>
        <taxon>Basidiomycota</taxon>
        <taxon>Agaricomycotina</taxon>
        <taxon>Agaricomycetes</taxon>
        <taxon>Agaricomycetidae</taxon>
        <taxon>Agaricales</taxon>
        <taxon>Marasmiineae</taxon>
        <taxon>Mycenaceae</taxon>
        <taxon>Favolaschia</taxon>
    </lineage>
</organism>
<accession>A0AAW0BHL9</accession>
<comment type="caution">
    <text evidence="1">The sequence shown here is derived from an EMBL/GenBank/DDBJ whole genome shotgun (WGS) entry which is preliminary data.</text>
</comment>